<evidence type="ECO:0000256" key="1">
    <source>
        <dbReference type="SAM" id="MobiDB-lite"/>
    </source>
</evidence>
<dbReference type="EMBL" id="MU002315">
    <property type="protein sequence ID" value="KAF2787474.1"/>
    <property type="molecule type" value="Genomic_DNA"/>
</dbReference>
<feature type="compositionally biased region" description="Basic and acidic residues" evidence="1">
    <location>
        <begin position="530"/>
        <end position="540"/>
    </location>
</feature>
<feature type="region of interest" description="Disordered" evidence="1">
    <location>
        <begin position="515"/>
        <end position="544"/>
    </location>
</feature>
<reference evidence="2" key="1">
    <citation type="journal article" date="2020" name="Stud. Mycol.">
        <title>101 Dothideomycetes genomes: a test case for predicting lifestyles and emergence of pathogens.</title>
        <authorList>
            <person name="Haridas S."/>
            <person name="Albert R."/>
            <person name="Binder M."/>
            <person name="Bloem J."/>
            <person name="Labutti K."/>
            <person name="Salamov A."/>
            <person name="Andreopoulos B."/>
            <person name="Baker S."/>
            <person name="Barry K."/>
            <person name="Bills G."/>
            <person name="Bluhm B."/>
            <person name="Cannon C."/>
            <person name="Castanera R."/>
            <person name="Culley D."/>
            <person name="Daum C."/>
            <person name="Ezra D."/>
            <person name="Gonzalez J."/>
            <person name="Henrissat B."/>
            <person name="Kuo A."/>
            <person name="Liang C."/>
            <person name="Lipzen A."/>
            <person name="Lutzoni F."/>
            <person name="Magnuson J."/>
            <person name="Mondo S."/>
            <person name="Nolan M."/>
            <person name="Ohm R."/>
            <person name="Pangilinan J."/>
            <person name="Park H.-J."/>
            <person name="Ramirez L."/>
            <person name="Alfaro M."/>
            <person name="Sun H."/>
            <person name="Tritt A."/>
            <person name="Yoshinaga Y."/>
            <person name="Zwiers L.-H."/>
            <person name="Turgeon B."/>
            <person name="Goodwin S."/>
            <person name="Spatafora J."/>
            <person name="Crous P."/>
            <person name="Grigoriev I."/>
        </authorList>
    </citation>
    <scope>NUCLEOTIDE SEQUENCE</scope>
    <source>
        <strain evidence="2">CBS 109.77</strain>
    </source>
</reference>
<proteinExistence type="predicted"/>
<dbReference type="Gene3D" id="2.40.50.140">
    <property type="entry name" value="Nucleic acid-binding proteins"/>
    <property type="match status" value="2"/>
</dbReference>
<dbReference type="GO" id="GO:0003697">
    <property type="term" value="F:single-stranded DNA binding"/>
    <property type="evidence" value="ECO:0007669"/>
    <property type="project" value="TreeGrafter"/>
</dbReference>
<dbReference type="InterPro" id="IPR012340">
    <property type="entry name" value="NA-bd_OB-fold"/>
</dbReference>
<organism evidence="2 3">
    <name type="scientific">Melanomma pulvis-pyrius CBS 109.77</name>
    <dbReference type="NCBI Taxonomy" id="1314802"/>
    <lineage>
        <taxon>Eukaryota</taxon>
        <taxon>Fungi</taxon>
        <taxon>Dikarya</taxon>
        <taxon>Ascomycota</taxon>
        <taxon>Pezizomycotina</taxon>
        <taxon>Dothideomycetes</taxon>
        <taxon>Pleosporomycetidae</taxon>
        <taxon>Pleosporales</taxon>
        <taxon>Melanommataceae</taxon>
        <taxon>Melanomma</taxon>
    </lineage>
</organism>
<dbReference type="PANTHER" id="PTHR21166:SF2">
    <property type="entry name" value="CELL DIVISION CONTROL PROTEIN 24 OB DOMAIN-CONTAINING PROTEIN-RELATED"/>
    <property type="match status" value="1"/>
</dbReference>
<evidence type="ECO:0000313" key="2">
    <source>
        <dbReference type="EMBL" id="KAF2787474.1"/>
    </source>
</evidence>
<dbReference type="InterPro" id="IPR052469">
    <property type="entry name" value="MEIOB"/>
</dbReference>
<name>A0A6A6WU69_9PLEO</name>
<evidence type="ECO:0000313" key="3">
    <source>
        <dbReference type="Proteomes" id="UP000799757"/>
    </source>
</evidence>
<dbReference type="AlphaFoldDB" id="A0A6A6WU69"/>
<feature type="region of interest" description="Disordered" evidence="1">
    <location>
        <begin position="1"/>
        <end position="47"/>
    </location>
</feature>
<gene>
    <name evidence="2" type="ORF">K505DRAFT_421749</name>
</gene>
<evidence type="ECO:0008006" key="4">
    <source>
        <dbReference type="Google" id="ProtNLM"/>
    </source>
</evidence>
<keyword evidence="3" id="KW-1185">Reference proteome</keyword>
<sequence length="560" mass="62085">MAPHFPSIQSFFSSSPSKTSSPSKSSAFRVSNSTSGPSTSTEPGDGFTAKEMDVVLHPSSAQWMPTQEYEEVDIGALEPGPKFVTFIGRIVNLYNMPKPSKREEAARGLLKLTIADDTGALTVRLWYNIEYKVCLGQLVTIWAVHISHGEHASLAPTIAPLFTSIFPERERSCYIMLHENSDDGTMFKKPFGWKNSQPLKGLMTVKNFMDGGYDVDDCKLLVCVKSIGARKKIKNKNGNTSELITIGVFDDTAEACLTLFGAACISASTWQPSHTVLLISSPGWRIDRMVHLSLNANTRVDTDPNMSDALWLRALAQRLTKKEHVNPPFPDGVFDIETAETAEVRILYNLADIDEFARANPKERFMGYISVLITEVNITINYRRNMLMGTECCGIPIFANSVTAECKQCEKQIPLRINPRILGPIIDETGQVSSGKLVFSDAAWEQLLGRTAQQLVSSTLEVLKALEHRLFFLRVSLGFGWCLEGTVPEPPQEEYAYAGARGRKRKRLHVFKDKKKDNEIDGMEAGFKGKGKEPKSDETKAPASDGVGEVGRLCIWCVKM</sequence>
<dbReference type="GO" id="GO:0008310">
    <property type="term" value="F:single-stranded DNA 3'-5' DNA exonuclease activity"/>
    <property type="evidence" value="ECO:0007669"/>
    <property type="project" value="TreeGrafter"/>
</dbReference>
<accession>A0A6A6WU69</accession>
<dbReference type="OrthoDB" id="3248508at2759"/>
<dbReference type="SUPFAM" id="SSF50249">
    <property type="entry name" value="Nucleic acid-binding proteins"/>
    <property type="match status" value="2"/>
</dbReference>
<protein>
    <recommendedName>
        <fullName evidence="4">Nucleic acid-binding protein</fullName>
    </recommendedName>
</protein>
<dbReference type="Proteomes" id="UP000799757">
    <property type="component" value="Unassembled WGS sequence"/>
</dbReference>
<dbReference type="GO" id="GO:0000712">
    <property type="term" value="P:resolution of meiotic recombination intermediates"/>
    <property type="evidence" value="ECO:0007669"/>
    <property type="project" value="TreeGrafter"/>
</dbReference>
<dbReference type="PANTHER" id="PTHR21166">
    <property type="entry name" value="CELL DIVISION CONTROL PROTEIN 24 OB DOMAIN-CONTAINING PROTEIN-RELATED"/>
    <property type="match status" value="1"/>
</dbReference>
<feature type="compositionally biased region" description="Low complexity" evidence="1">
    <location>
        <begin position="10"/>
        <end position="41"/>
    </location>
</feature>